<keyword evidence="4 11" id="KW-0237">DNA synthesis</keyword>
<name>A0A285HRR7_9FIRM</name>
<keyword evidence="6 11" id="KW-0560">Oxidoreductase</keyword>
<dbReference type="PRINTS" id="PR01183">
    <property type="entry name" value="RIBORDTASEM1"/>
</dbReference>
<dbReference type="GO" id="GO:0071897">
    <property type="term" value="P:DNA biosynthetic process"/>
    <property type="evidence" value="ECO:0007669"/>
    <property type="project" value="UniProtKB-KW"/>
</dbReference>
<feature type="domain" description="Ribonucleotide reductase large subunit N-terminal" evidence="12">
    <location>
        <begin position="10"/>
        <end position="74"/>
    </location>
</feature>
<dbReference type="InterPro" id="IPR000788">
    <property type="entry name" value="RNR_lg_C"/>
</dbReference>
<evidence type="ECO:0000313" key="15">
    <source>
        <dbReference type="Proteomes" id="UP000219573"/>
    </source>
</evidence>
<dbReference type="GO" id="GO:0031419">
    <property type="term" value="F:cobalamin binding"/>
    <property type="evidence" value="ECO:0007669"/>
    <property type="project" value="UniProtKB-KW"/>
</dbReference>
<keyword evidence="5 11" id="KW-0547">Nucleotide-binding</keyword>
<keyword evidence="7" id="KW-0215">Deoxyribonucleotide synthesis</keyword>
<dbReference type="Proteomes" id="UP000219573">
    <property type="component" value="Unassembled WGS sequence"/>
</dbReference>
<evidence type="ECO:0000256" key="5">
    <source>
        <dbReference type="ARBA" id="ARBA00022741"/>
    </source>
</evidence>
<reference evidence="15" key="1">
    <citation type="submission" date="2017-09" db="EMBL/GenBank/DDBJ databases">
        <authorList>
            <person name="Varghese N."/>
            <person name="Submissions S."/>
        </authorList>
    </citation>
    <scope>NUCLEOTIDE SEQUENCE [LARGE SCALE GENOMIC DNA]</scope>
    <source>
        <strain evidence="15">MSL47</strain>
    </source>
</reference>
<dbReference type="AlphaFoldDB" id="A0A285HRR7"/>
<comment type="catalytic activity">
    <reaction evidence="10 11">
        <text>a 2'-deoxyribonucleoside 5'-diphosphate + [thioredoxin]-disulfide + H2O = a ribonucleoside 5'-diphosphate + [thioredoxin]-dithiol</text>
        <dbReference type="Rhea" id="RHEA:23252"/>
        <dbReference type="Rhea" id="RHEA-COMP:10698"/>
        <dbReference type="Rhea" id="RHEA-COMP:10700"/>
        <dbReference type="ChEBI" id="CHEBI:15377"/>
        <dbReference type="ChEBI" id="CHEBI:29950"/>
        <dbReference type="ChEBI" id="CHEBI:50058"/>
        <dbReference type="ChEBI" id="CHEBI:57930"/>
        <dbReference type="ChEBI" id="CHEBI:73316"/>
        <dbReference type="EC" id="1.17.4.1"/>
    </reaction>
</comment>
<comment type="similarity">
    <text evidence="2 11">Belongs to the ribonucleoside diphosphate reductase class-2 family.</text>
</comment>
<evidence type="ECO:0000256" key="6">
    <source>
        <dbReference type="ARBA" id="ARBA00023002"/>
    </source>
</evidence>
<evidence type="ECO:0000313" key="14">
    <source>
        <dbReference type="EMBL" id="SNY38365.1"/>
    </source>
</evidence>
<protein>
    <recommendedName>
        <fullName evidence="11">Vitamin B12-dependent ribonucleotide reductase</fullName>
        <ecNumber evidence="11">1.17.4.1</ecNumber>
    </recommendedName>
</protein>
<feature type="domain" description="Ribonucleotide reductase large subunit C-terminal" evidence="13">
    <location>
        <begin position="99"/>
        <end position="568"/>
    </location>
</feature>
<evidence type="ECO:0000256" key="10">
    <source>
        <dbReference type="ARBA" id="ARBA00047754"/>
    </source>
</evidence>
<dbReference type="InterPro" id="IPR013509">
    <property type="entry name" value="RNR_lsu_N"/>
</dbReference>
<dbReference type="InterPro" id="IPR013344">
    <property type="entry name" value="RNR_NrdJ/NrdZ"/>
</dbReference>
<dbReference type="CDD" id="cd02888">
    <property type="entry name" value="RNR_II_dimer"/>
    <property type="match status" value="1"/>
</dbReference>
<proteinExistence type="inferred from homology"/>
<evidence type="ECO:0000256" key="4">
    <source>
        <dbReference type="ARBA" id="ARBA00022634"/>
    </source>
</evidence>
<dbReference type="GO" id="GO:0009263">
    <property type="term" value="P:deoxyribonucleotide biosynthetic process"/>
    <property type="evidence" value="ECO:0007669"/>
    <property type="project" value="UniProtKB-KW"/>
</dbReference>
<comment type="cofactor">
    <cofactor evidence="1 11">
        <name>adenosylcob(III)alamin</name>
        <dbReference type="ChEBI" id="CHEBI:18408"/>
    </cofactor>
</comment>
<dbReference type="SUPFAM" id="SSF48168">
    <property type="entry name" value="R1 subunit of ribonucleotide reductase, N-terminal domain"/>
    <property type="match status" value="1"/>
</dbReference>
<evidence type="ECO:0000256" key="9">
    <source>
        <dbReference type="ARBA" id="ARBA00023285"/>
    </source>
</evidence>
<dbReference type="UniPathway" id="UPA00326"/>
<evidence type="ECO:0000256" key="8">
    <source>
        <dbReference type="ARBA" id="ARBA00023157"/>
    </source>
</evidence>
<dbReference type="InterPro" id="IPR050862">
    <property type="entry name" value="RdRp_reductase_class-2"/>
</dbReference>
<dbReference type="EMBL" id="OBDZ01000023">
    <property type="protein sequence ID" value="SNY38365.1"/>
    <property type="molecule type" value="Genomic_DNA"/>
</dbReference>
<keyword evidence="15" id="KW-1185">Reference proteome</keyword>
<keyword evidence="8" id="KW-1015">Disulfide bond</keyword>
<dbReference type="OrthoDB" id="9762933at2"/>
<comment type="function">
    <text evidence="11">Catalyzes the reduction of ribonucleotides to deoxyribonucleotides. May function to provide a pool of deoxyribonucleotide precursors for DNA repair during oxygen limitation and/or for immediate growth after restoration of oxygen.</text>
</comment>
<dbReference type="Pfam" id="PF02867">
    <property type="entry name" value="Ribonuc_red_lgC"/>
    <property type="match status" value="1"/>
</dbReference>
<dbReference type="SUPFAM" id="SSF51998">
    <property type="entry name" value="PFL-like glycyl radical enzymes"/>
    <property type="match status" value="1"/>
</dbReference>
<evidence type="ECO:0000256" key="3">
    <source>
        <dbReference type="ARBA" id="ARBA00022628"/>
    </source>
</evidence>
<dbReference type="PANTHER" id="PTHR43371">
    <property type="entry name" value="VITAMIN B12-DEPENDENT RIBONUCLEOTIDE REDUCTASE"/>
    <property type="match status" value="1"/>
</dbReference>
<evidence type="ECO:0000259" key="12">
    <source>
        <dbReference type="Pfam" id="PF00317"/>
    </source>
</evidence>
<dbReference type="STRING" id="1413210.U472_07560"/>
<evidence type="ECO:0000256" key="7">
    <source>
        <dbReference type="ARBA" id="ARBA00023116"/>
    </source>
</evidence>
<evidence type="ECO:0000259" key="13">
    <source>
        <dbReference type="Pfam" id="PF02867"/>
    </source>
</evidence>
<keyword evidence="3 11" id="KW-0846">Cobalamin</keyword>
<dbReference type="InterPro" id="IPR008926">
    <property type="entry name" value="RNR_R1-su_N"/>
</dbReference>
<evidence type="ECO:0000256" key="11">
    <source>
        <dbReference type="RuleBase" id="RU364064"/>
    </source>
</evidence>
<dbReference type="NCBIfam" id="TIGR02504">
    <property type="entry name" value="NrdJ_Z"/>
    <property type="match status" value="1"/>
</dbReference>
<keyword evidence="9 11" id="KW-0170">Cobalt</keyword>
<evidence type="ECO:0000256" key="2">
    <source>
        <dbReference type="ARBA" id="ARBA00007405"/>
    </source>
</evidence>
<dbReference type="EC" id="1.17.4.1" evidence="11"/>
<gene>
    <name evidence="14" type="ORF">SAMN06265827_12355</name>
</gene>
<accession>A0A285HRR7</accession>
<dbReference type="GO" id="GO:0004748">
    <property type="term" value="F:ribonucleoside-diphosphate reductase activity, thioredoxin disulfide as acceptor"/>
    <property type="evidence" value="ECO:0007669"/>
    <property type="project" value="UniProtKB-EC"/>
</dbReference>
<dbReference type="GO" id="GO:0005524">
    <property type="term" value="F:ATP binding"/>
    <property type="evidence" value="ECO:0007669"/>
    <property type="project" value="InterPro"/>
</dbReference>
<dbReference type="Pfam" id="PF00317">
    <property type="entry name" value="Ribonuc_red_lgN"/>
    <property type="match status" value="1"/>
</dbReference>
<dbReference type="PANTHER" id="PTHR43371:SF1">
    <property type="entry name" value="RIBONUCLEOSIDE-DIPHOSPHATE REDUCTASE"/>
    <property type="match status" value="1"/>
</dbReference>
<dbReference type="Gene3D" id="3.20.70.20">
    <property type="match status" value="1"/>
</dbReference>
<organism evidence="14 15">
    <name type="scientific">Orenia metallireducens</name>
    <dbReference type="NCBI Taxonomy" id="1413210"/>
    <lineage>
        <taxon>Bacteria</taxon>
        <taxon>Bacillati</taxon>
        <taxon>Bacillota</taxon>
        <taxon>Clostridia</taxon>
        <taxon>Halanaerobiales</taxon>
        <taxon>Halobacteroidaceae</taxon>
        <taxon>Orenia</taxon>
    </lineage>
</organism>
<sequence length="635" mass="72122">MLPRWDEQRQKVFEDRYALKDESGALIEASPQDMWRRIARVLAEGDDKLHNEYYHALEDFKFVPAGRQLAGIGNQGDVTFYNCYVIPFHNRKNPEEGLDSRGAIMDTISSCVEISARGGGVGLNWSVLRPRDSYVAGVNGKSSGTVSWMKAMNGVILQVIQGGSRRGAQMYLLEDWHPDVLEFITVKENLEELNGANLSVGISDEFMEAVKQDEEWVLKFPDTSYPKYNQEWEGDIRDWESKGYPVKEYKRIKAREMWDLICKSALNTAEPGVIFLERYNKWSNTRGVERIIGTNPCGEQGLGGWSVCNLGSINLIHFIDEAGEVKWDELRSTVRTGVKFLDQIIDENDYIYPEIEEKQSKIRRIGLGTMGLADAMLLAGIRYGSKESLEFIDKVYSFIRDNAYEMSAELAKEKGAAPGFDKDLYLDTYFIKQLPVQIREKIAEYGIRNLSILTQAPTGTTGMLAGVSSGIEPNFNWEYYRQDNLGRRKVYHWLAQEYRNEGKELPGYFVTAPELTPVEHIKVQARIQNYLDSSISKTVNAPKNHTIEEVKTLYMQGYDLGCKGTTYYRDGSRSGVLVNEEEETEVKNEKVVEMKHKEEPDEKDGFAKCPSCGEYSMGMQEGCNFCLSCGHSKCS</sequence>
<dbReference type="RefSeq" id="WP_097018796.1">
    <property type="nucleotide sequence ID" value="NZ_OBDZ01000023.1"/>
</dbReference>
<evidence type="ECO:0000256" key="1">
    <source>
        <dbReference type="ARBA" id="ARBA00001922"/>
    </source>
</evidence>